<dbReference type="GO" id="GO:0007165">
    <property type="term" value="P:signal transduction"/>
    <property type="evidence" value="ECO:0007669"/>
    <property type="project" value="InterPro"/>
</dbReference>
<evidence type="ECO:0000256" key="2">
    <source>
        <dbReference type="ARBA" id="ARBA00022553"/>
    </source>
</evidence>
<keyword evidence="1" id="KW-0343">GTPase activation</keyword>
<protein>
    <recommendedName>
        <fullName evidence="4">Rho-GAP domain-containing protein</fullName>
    </recommendedName>
</protein>
<feature type="domain" description="Rho-GAP" evidence="4">
    <location>
        <begin position="175"/>
        <end position="359"/>
    </location>
</feature>
<gene>
    <name evidence="5" type="ORF">AGOR_G00086090</name>
</gene>
<dbReference type="SUPFAM" id="SSF48350">
    <property type="entry name" value="GTPase activation domain, GAP"/>
    <property type="match status" value="1"/>
</dbReference>
<feature type="region of interest" description="Disordered" evidence="3">
    <location>
        <begin position="154"/>
        <end position="174"/>
    </location>
</feature>
<feature type="region of interest" description="Disordered" evidence="3">
    <location>
        <begin position="527"/>
        <end position="626"/>
    </location>
</feature>
<dbReference type="PANTHER" id="PTHR23179:SF26">
    <property type="entry name" value="T-CELL ACTIVATION RHO GTPASE-ACTIVATING PROTEIN"/>
    <property type="match status" value="1"/>
</dbReference>
<dbReference type="AlphaFoldDB" id="A0A8T3DL41"/>
<comment type="caution">
    <text evidence="5">The sequence shown here is derived from an EMBL/GenBank/DDBJ whole genome shotgun (WGS) entry which is preliminary data.</text>
</comment>
<dbReference type="InterPro" id="IPR000198">
    <property type="entry name" value="RhoGAP_dom"/>
</dbReference>
<dbReference type="GO" id="GO:0005096">
    <property type="term" value="F:GTPase activator activity"/>
    <property type="evidence" value="ECO:0007669"/>
    <property type="project" value="UniProtKB-KW"/>
</dbReference>
<name>A0A8T3DL41_9TELE</name>
<dbReference type="SMART" id="SM00324">
    <property type="entry name" value="RhoGAP"/>
    <property type="match status" value="1"/>
</dbReference>
<dbReference type="EMBL" id="JAERUA010000007">
    <property type="protein sequence ID" value="KAI1897711.1"/>
    <property type="molecule type" value="Genomic_DNA"/>
</dbReference>
<dbReference type="InterPro" id="IPR008936">
    <property type="entry name" value="Rho_GTPase_activation_prot"/>
</dbReference>
<dbReference type="GO" id="GO:0035023">
    <property type="term" value="P:regulation of Rho protein signal transduction"/>
    <property type="evidence" value="ECO:0007669"/>
    <property type="project" value="InterPro"/>
</dbReference>
<dbReference type="CDD" id="cd04402">
    <property type="entry name" value="RhoGAP_ARHGAP20"/>
    <property type="match status" value="1"/>
</dbReference>
<dbReference type="Pfam" id="PF22286">
    <property type="entry name" value="RHG20_PH"/>
    <property type="match status" value="1"/>
</dbReference>
<dbReference type="InterPro" id="IPR047886">
    <property type="entry name" value="ARHGAP20-like_RhoGAP"/>
</dbReference>
<evidence type="ECO:0000256" key="1">
    <source>
        <dbReference type="ARBA" id="ARBA00022468"/>
    </source>
</evidence>
<keyword evidence="2" id="KW-0597">Phosphoprotein</keyword>
<keyword evidence="6" id="KW-1185">Reference proteome</keyword>
<evidence type="ECO:0000313" key="6">
    <source>
        <dbReference type="Proteomes" id="UP000829720"/>
    </source>
</evidence>
<accession>A0A8T3DL41</accession>
<evidence type="ECO:0000256" key="3">
    <source>
        <dbReference type="SAM" id="MobiDB-lite"/>
    </source>
</evidence>
<sequence>MHEAWVKASSGYRLKHKVNLEQLWLVTFEEEEGDVGINLKTSLFMAWPLAHCVVSFRSPEVKERWLDTLHRKIKEATERSGSQSPPPSILMTVLSGSITCKTLPGGGMDSVIEPPSDGSTTPPTQAEQLYNAVERACQPIENSSTGKFSMLARKLRKSTTSQSSPSSSKTPLFGQQLSKVCPEDEKLPKPIMEMLTLLLKKGTFTEGVFRKAGNARNLREVRDDLNNGKDVDMGSKPVLLLAALLKDFLRQLPGSLLVADQYKDWTTALERKDIQERYAELKQVLDKLPRVNVILLQHLLCLLHHISQNVSTNKMDAKNLAICFAPTLLHCDPLKDEKGKLDKVTNLTLFLIENCCEIFGEQVQTLLGEPDEEELVDNSDSLSSHQHDSAYDSTDPDADGEMGGPSRVMEDNPRSCCRKNQTPPIPSCSSSAIFNAFTRRRSEPAIFPSARSCDDFALSRLRFQEQPLKKQVSDDSVLMSGRGERTGALPPLTGNWTTTTTASAVDLKGGSCSSSCSLESSFSNQSESSVFTSSPLASPSGCRRSLMPHHPSFSTPKSGEEPPTPAPTPLPSQQLDKEVKEVKRRAQSMRSDGRNLHQRRARSWSNVLSRGGSLKKGDPQKEGASFPCETLREDSLSEAEPVEPLIPRRRPLSAVEVFQQVDSRIPSRPPSYELALLSGAQPAPPQYPLTVRDARELERKSRPSSVSEEFLLQTRPNQALMDCHFQHMPATAPSGLAMPIPDSAPLAFRQRAMSESVSRVQQEKLTRRCSQPLFEEISYAKESYV</sequence>
<dbReference type="Pfam" id="PF00620">
    <property type="entry name" value="RhoGAP"/>
    <property type="match status" value="1"/>
</dbReference>
<evidence type="ECO:0000259" key="4">
    <source>
        <dbReference type="PROSITE" id="PS50238"/>
    </source>
</evidence>
<evidence type="ECO:0000313" key="5">
    <source>
        <dbReference type="EMBL" id="KAI1897711.1"/>
    </source>
</evidence>
<dbReference type="OrthoDB" id="27389at2759"/>
<dbReference type="PANTHER" id="PTHR23179">
    <property type="entry name" value="T-CELL ACTIVATION RHO GTPASE ACTIVATING PROTEIN-RELATED"/>
    <property type="match status" value="1"/>
</dbReference>
<dbReference type="Gene3D" id="1.10.555.10">
    <property type="entry name" value="Rho GTPase activation protein"/>
    <property type="match status" value="1"/>
</dbReference>
<dbReference type="PROSITE" id="PS50238">
    <property type="entry name" value="RHOGAP"/>
    <property type="match status" value="1"/>
</dbReference>
<feature type="region of interest" description="Disordered" evidence="3">
    <location>
        <begin position="372"/>
        <end position="423"/>
    </location>
</feature>
<feature type="compositionally biased region" description="Low complexity" evidence="3">
    <location>
        <begin position="158"/>
        <end position="171"/>
    </location>
</feature>
<dbReference type="Proteomes" id="UP000829720">
    <property type="component" value="Unassembled WGS sequence"/>
</dbReference>
<dbReference type="InterPro" id="IPR047887">
    <property type="entry name" value="ARHGAP20_PH"/>
</dbReference>
<organism evidence="5 6">
    <name type="scientific">Albula goreensis</name>
    <dbReference type="NCBI Taxonomy" id="1534307"/>
    <lineage>
        <taxon>Eukaryota</taxon>
        <taxon>Metazoa</taxon>
        <taxon>Chordata</taxon>
        <taxon>Craniata</taxon>
        <taxon>Vertebrata</taxon>
        <taxon>Euteleostomi</taxon>
        <taxon>Actinopterygii</taxon>
        <taxon>Neopterygii</taxon>
        <taxon>Teleostei</taxon>
        <taxon>Albuliformes</taxon>
        <taxon>Albulidae</taxon>
        <taxon>Albula</taxon>
    </lineage>
</organism>
<reference evidence="5" key="1">
    <citation type="submission" date="2021-01" db="EMBL/GenBank/DDBJ databases">
        <authorList>
            <person name="Zahm M."/>
            <person name="Roques C."/>
            <person name="Cabau C."/>
            <person name="Klopp C."/>
            <person name="Donnadieu C."/>
            <person name="Jouanno E."/>
            <person name="Lampietro C."/>
            <person name="Louis A."/>
            <person name="Herpin A."/>
            <person name="Echchiki A."/>
            <person name="Berthelot C."/>
            <person name="Parey E."/>
            <person name="Roest-Crollius H."/>
            <person name="Braasch I."/>
            <person name="Postlethwait J."/>
            <person name="Bobe J."/>
            <person name="Montfort J."/>
            <person name="Bouchez O."/>
            <person name="Begum T."/>
            <person name="Mejri S."/>
            <person name="Adams A."/>
            <person name="Chen W.-J."/>
            <person name="Guiguen Y."/>
        </authorList>
    </citation>
    <scope>NUCLEOTIDE SEQUENCE</scope>
    <source>
        <tissue evidence="5">Blood</tissue>
    </source>
</reference>
<proteinExistence type="predicted"/>